<dbReference type="GO" id="GO:0000902">
    <property type="term" value="P:cell morphogenesis"/>
    <property type="evidence" value="ECO:0007669"/>
    <property type="project" value="TreeGrafter"/>
</dbReference>
<dbReference type="GO" id="GO:0051015">
    <property type="term" value="F:actin filament binding"/>
    <property type="evidence" value="ECO:0007669"/>
    <property type="project" value="InterPro"/>
</dbReference>
<dbReference type="PANTHER" id="PTHR15012:SF32">
    <property type="entry name" value="PROTEIN SHROOM"/>
    <property type="match status" value="1"/>
</dbReference>
<evidence type="ECO:0000256" key="4">
    <source>
        <dbReference type="ARBA" id="ARBA00023212"/>
    </source>
</evidence>
<dbReference type="InterPro" id="IPR014799">
    <property type="entry name" value="ASD2_dom"/>
</dbReference>
<sequence>MRLSRGTSEGWALQKKGLSDPLTLLRMSRFPWIIIFMIVPPPFCPSSIRLRGQSFFVLIFVFCGPLMKSPTMTTSSPPQAANVPTATTIKGARPYRRSRHDPDLGVHKISSEEFASRKSQVMSSIDQKLEFLRKEKQSLREEEQQNEQLGATIRRRLEERRAEEKEREKVTRHVDEVEKISSLLLGLTERLARAENSLRTAEIADSEKVTLESKREKLVAQLMEAQNLKTNIEKRSAAVSRVLLKYLTDEEYTEYEHFIKTKPKLIFELHEISEKIRLGEEQLASLGPGSGLCLVTEEKNLSR</sequence>
<evidence type="ECO:0000313" key="5">
    <source>
        <dbReference type="EMBL" id="CAD7224326.1"/>
    </source>
</evidence>
<dbReference type="GO" id="GO:0043296">
    <property type="term" value="C:apical junction complex"/>
    <property type="evidence" value="ECO:0007669"/>
    <property type="project" value="TreeGrafter"/>
</dbReference>
<reference evidence="5" key="1">
    <citation type="submission" date="2020-11" db="EMBL/GenBank/DDBJ databases">
        <authorList>
            <person name="Tran Van P."/>
        </authorList>
    </citation>
    <scope>NUCLEOTIDE SEQUENCE</scope>
</reference>
<dbReference type="Pfam" id="PF08687">
    <property type="entry name" value="ASD2"/>
    <property type="match status" value="1"/>
</dbReference>
<keyword evidence="3" id="KW-0963">Cytoplasm</keyword>
<dbReference type="GO" id="GO:0007015">
    <property type="term" value="P:actin filament organization"/>
    <property type="evidence" value="ECO:0007669"/>
    <property type="project" value="TreeGrafter"/>
</dbReference>
<name>A0A7R8W3T7_9CRUS</name>
<dbReference type="GO" id="GO:0005912">
    <property type="term" value="C:adherens junction"/>
    <property type="evidence" value="ECO:0007669"/>
    <property type="project" value="TreeGrafter"/>
</dbReference>
<dbReference type="GO" id="GO:0016324">
    <property type="term" value="C:apical plasma membrane"/>
    <property type="evidence" value="ECO:0007669"/>
    <property type="project" value="TreeGrafter"/>
</dbReference>
<dbReference type="OrthoDB" id="10063560at2759"/>
<dbReference type="EMBL" id="OB660349">
    <property type="protein sequence ID" value="CAD7224326.1"/>
    <property type="molecule type" value="Genomic_DNA"/>
</dbReference>
<gene>
    <name evidence="5" type="ORF">CTOB1V02_LOCUS2293</name>
</gene>
<organism evidence="5">
    <name type="scientific">Cyprideis torosa</name>
    <dbReference type="NCBI Taxonomy" id="163714"/>
    <lineage>
        <taxon>Eukaryota</taxon>
        <taxon>Metazoa</taxon>
        <taxon>Ecdysozoa</taxon>
        <taxon>Arthropoda</taxon>
        <taxon>Crustacea</taxon>
        <taxon>Oligostraca</taxon>
        <taxon>Ostracoda</taxon>
        <taxon>Podocopa</taxon>
        <taxon>Podocopida</taxon>
        <taxon>Cytherocopina</taxon>
        <taxon>Cytheroidea</taxon>
        <taxon>Cytherideidae</taxon>
        <taxon>Cyprideis</taxon>
    </lineage>
</organism>
<comment type="subcellular location">
    <subcellularLocation>
        <location evidence="1">Cytoplasm</location>
        <location evidence="1">Cytoskeleton</location>
    </subcellularLocation>
</comment>
<dbReference type="PANTHER" id="PTHR15012">
    <property type="entry name" value="APICAL PROTEIN/SHROOM-RELATED"/>
    <property type="match status" value="1"/>
</dbReference>
<keyword evidence="4" id="KW-0206">Cytoskeleton</keyword>
<evidence type="ECO:0000256" key="1">
    <source>
        <dbReference type="ARBA" id="ARBA00004245"/>
    </source>
</evidence>
<dbReference type="PROSITE" id="PS51307">
    <property type="entry name" value="ASD2"/>
    <property type="match status" value="1"/>
</dbReference>
<comment type="similarity">
    <text evidence="2">Belongs to the shroom family.</text>
</comment>
<dbReference type="AlphaFoldDB" id="A0A7R8W3T7"/>
<dbReference type="GO" id="GO:0030864">
    <property type="term" value="C:cortical actin cytoskeleton"/>
    <property type="evidence" value="ECO:0007669"/>
    <property type="project" value="TreeGrafter"/>
</dbReference>
<proteinExistence type="inferred from homology"/>
<dbReference type="Gene3D" id="6.10.250.3120">
    <property type="match status" value="1"/>
</dbReference>
<evidence type="ECO:0000256" key="2">
    <source>
        <dbReference type="ARBA" id="ARBA00006469"/>
    </source>
</evidence>
<protein>
    <submittedName>
        <fullName evidence="5">Uncharacterized protein</fullName>
    </submittedName>
</protein>
<dbReference type="InterPro" id="IPR027685">
    <property type="entry name" value="Shroom_fam"/>
</dbReference>
<accession>A0A7R8W3T7</accession>
<evidence type="ECO:0000256" key="3">
    <source>
        <dbReference type="ARBA" id="ARBA00022490"/>
    </source>
</evidence>